<evidence type="ECO:0000259" key="1">
    <source>
        <dbReference type="Pfam" id="PF12920"/>
    </source>
</evidence>
<proteinExistence type="predicted"/>
<organism evidence="2 3">
    <name type="scientific">Lentinula lateritia</name>
    <dbReference type="NCBI Taxonomy" id="40482"/>
    <lineage>
        <taxon>Eukaryota</taxon>
        <taxon>Fungi</taxon>
        <taxon>Dikarya</taxon>
        <taxon>Basidiomycota</taxon>
        <taxon>Agaricomycotina</taxon>
        <taxon>Agaricomycetes</taxon>
        <taxon>Agaricomycetidae</taxon>
        <taxon>Agaricales</taxon>
        <taxon>Marasmiineae</taxon>
        <taxon>Omphalotaceae</taxon>
        <taxon>Lentinula</taxon>
    </lineage>
</organism>
<dbReference type="Pfam" id="PF12920">
    <property type="entry name" value="TcdA_TcdB_pore"/>
    <property type="match status" value="1"/>
</dbReference>
<dbReference type="EMBL" id="JANVFS010000083">
    <property type="protein sequence ID" value="KAJ4463218.1"/>
    <property type="molecule type" value="Genomic_DNA"/>
</dbReference>
<name>A0A9W8ZPK4_9AGAR</name>
<evidence type="ECO:0000313" key="3">
    <source>
        <dbReference type="Proteomes" id="UP001150238"/>
    </source>
</evidence>
<dbReference type="AlphaFoldDB" id="A0A9W8ZPK4"/>
<protein>
    <submittedName>
        <fullName evidence="2">TcdA/TcdB pore forming domain-containing protein</fullName>
    </submittedName>
</protein>
<dbReference type="Proteomes" id="UP001150238">
    <property type="component" value="Unassembled WGS sequence"/>
</dbReference>
<evidence type="ECO:0000313" key="2">
    <source>
        <dbReference type="EMBL" id="KAJ4463218.1"/>
    </source>
</evidence>
<reference evidence="2" key="1">
    <citation type="submission" date="2022-08" db="EMBL/GenBank/DDBJ databases">
        <authorList>
            <consortium name="DOE Joint Genome Institute"/>
            <person name="Min B."/>
            <person name="Riley R."/>
            <person name="Sierra-Patev S."/>
            <person name="Naranjo-Ortiz M."/>
            <person name="Looney B."/>
            <person name="Konkel Z."/>
            <person name="Slot J.C."/>
            <person name="Sakamoto Y."/>
            <person name="Steenwyk J.L."/>
            <person name="Rokas A."/>
            <person name="Carro J."/>
            <person name="Camarero S."/>
            <person name="Ferreira P."/>
            <person name="Molpeceres G."/>
            <person name="Ruiz-Duenas F.J."/>
            <person name="Serrano A."/>
            <person name="Henrissat B."/>
            <person name="Drula E."/>
            <person name="Hughes K.W."/>
            <person name="Mata J.L."/>
            <person name="Ishikawa N.K."/>
            <person name="Vargas-Isla R."/>
            <person name="Ushijima S."/>
            <person name="Smith C.A."/>
            <person name="Ahrendt S."/>
            <person name="Andreopoulos W."/>
            <person name="He G."/>
            <person name="Labutti K."/>
            <person name="Lipzen A."/>
            <person name="Ng V."/>
            <person name="Sandor L."/>
            <person name="Barry K."/>
            <person name="Martinez A.T."/>
            <person name="Xiao Y."/>
            <person name="Gibbons J.G."/>
            <person name="Terashima K."/>
            <person name="Hibbett D.S."/>
            <person name="Grigoriev I.V."/>
        </authorList>
    </citation>
    <scope>NUCLEOTIDE SEQUENCE</scope>
    <source>
        <strain evidence="2">Sp2 HRB7682 ss15</strain>
    </source>
</reference>
<feature type="domain" description="TcdA/TcdB toxin pore forming" evidence="1">
    <location>
        <begin position="99"/>
        <end position="246"/>
    </location>
</feature>
<sequence length="257" mass="28440">MSLKWVKENIELGYADVYAADGSSSDPVFSLVQIDTDKMARIGFDFNLNVADFHESETLSETITIRAAPELYLPNPARFTENRALSSGASLLEASELAEAWRDATAKLEASSGLGEHWMPILETLEDLDSGGYRVQFVNLEDLSETHWISTDDPEIKDFKAYLDERLKALDHAYEFEGGTFVQKEDVTSAKAIDGLNAMNNASEGNGNTFSNLAMALKVQSYLNLTQLGQQSLSNVVKVVELTQTFAIWHRISRTGS</sequence>
<dbReference type="InterPro" id="IPR024769">
    <property type="entry name" value="TcdA/TcdB_pore_forming"/>
</dbReference>
<accession>A0A9W8ZPK4</accession>
<reference evidence="2" key="2">
    <citation type="journal article" date="2023" name="Proc. Natl. Acad. Sci. U.S.A.">
        <title>A global phylogenomic analysis of the shiitake genus Lentinula.</title>
        <authorList>
            <person name="Sierra-Patev S."/>
            <person name="Min B."/>
            <person name="Naranjo-Ortiz M."/>
            <person name="Looney B."/>
            <person name="Konkel Z."/>
            <person name="Slot J.C."/>
            <person name="Sakamoto Y."/>
            <person name="Steenwyk J.L."/>
            <person name="Rokas A."/>
            <person name="Carro J."/>
            <person name="Camarero S."/>
            <person name="Ferreira P."/>
            <person name="Molpeceres G."/>
            <person name="Ruiz-Duenas F.J."/>
            <person name="Serrano A."/>
            <person name="Henrissat B."/>
            <person name="Drula E."/>
            <person name="Hughes K.W."/>
            <person name="Mata J.L."/>
            <person name="Ishikawa N.K."/>
            <person name="Vargas-Isla R."/>
            <person name="Ushijima S."/>
            <person name="Smith C.A."/>
            <person name="Donoghue J."/>
            <person name="Ahrendt S."/>
            <person name="Andreopoulos W."/>
            <person name="He G."/>
            <person name="LaButti K."/>
            <person name="Lipzen A."/>
            <person name="Ng V."/>
            <person name="Riley R."/>
            <person name="Sandor L."/>
            <person name="Barry K."/>
            <person name="Martinez A.T."/>
            <person name="Xiao Y."/>
            <person name="Gibbons J.G."/>
            <person name="Terashima K."/>
            <person name="Grigoriev I.V."/>
            <person name="Hibbett D."/>
        </authorList>
    </citation>
    <scope>NUCLEOTIDE SEQUENCE</scope>
    <source>
        <strain evidence="2">Sp2 HRB7682 ss15</strain>
    </source>
</reference>
<gene>
    <name evidence="2" type="ORF">C8J55DRAFT_567802</name>
</gene>
<comment type="caution">
    <text evidence="2">The sequence shown here is derived from an EMBL/GenBank/DDBJ whole genome shotgun (WGS) entry which is preliminary data.</text>
</comment>